<evidence type="ECO:0000313" key="4">
    <source>
        <dbReference type="Proteomes" id="UP001597545"/>
    </source>
</evidence>
<feature type="signal peptide" evidence="1">
    <location>
        <begin position="1"/>
        <end position="24"/>
    </location>
</feature>
<dbReference type="Pfam" id="PF16871">
    <property type="entry name" value="DUF5077"/>
    <property type="match status" value="1"/>
</dbReference>
<evidence type="ECO:0000259" key="2">
    <source>
        <dbReference type="Pfam" id="PF16871"/>
    </source>
</evidence>
<comment type="caution">
    <text evidence="3">The sequence shown here is derived from an EMBL/GenBank/DDBJ whole genome shotgun (WGS) entry which is preliminary data.</text>
</comment>
<feature type="domain" description="DUF5077" evidence="2">
    <location>
        <begin position="39"/>
        <end position="153"/>
    </location>
</feature>
<dbReference type="Proteomes" id="UP001597545">
    <property type="component" value="Unassembled WGS sequence"/>
</dbReference>
<evidence type="ECO:0000256" key="1">
    <source>
        <dbReference type="SAM" id="SignalP"/>
    </source>
</evidence>
<dbReference type="EMBL" id="JBHULR010000004">
    <property type="protein sequence ID" value="MFD2548140.1"/>
    <property type="molecule type" value="Genomic_DNA"/>
</dbReference>
<name>A0ABW5KJN4_9SPHI</name>
<dbReference type="InterPro" id="IPR021862">
    <property type="entry name" value="DUF3472"/>
</dbReference>
<sequence length="438" mass="49571">MEKNRCKKMLFHLFVVVWVMLGPAANLNGQVKQVEAVTIPVSGNTWQRPNETRELDRTAGILGGEQGSLFDTYIRFKEKGAIQIALQLGPVPETSTLRLTVNGKERRFTVTPALTDQLVSAGVFHVTDTGYAQITLASVQGKMPAVRSYQIEGGKTILDGLQFVRNNEDNYYYWGRRGPSVHLSYTVPSGTDIEYYYNELTVPEGEDVIGSYFMANGFAQGYFGIQVNSEQERRILFSVWSPFHTDNPQEIPDDQKIVLTKKGRGVSTGEFGNEGAGGQSFLRYSWKAGHTYRFLLKGKPVQDNYTEFTAWFYAPEEREWRLIAQFLRPKTSTFLKGFHSFLENFIPSQGNQERQVLFGNQWIRTASGQWLECVDARFTADATARKDFRLDYAGGEKNGFFFLRNGGFFSDYTPIGSAFSRKATKKLPDVDLEKLPVE</sequence>
<dbReference type="RefSeq" id="WP_380903614.1">
    <property type="nucleotide sequence ID" value="NZ_JBHUEG010000001.1"/>
</dbReference>
<proteinExistence type="predicted"/>
<feature type="chain" id="PRO_5046952071" evidence="1">
    <location>
        <begin position="25"/>
        <end position="438"/>
    </location>
</feature>
<keyword evidence="1" id="KW-0732">Signal</keyword>
<organism evidence="3 4">
    <name type="scientific">Sphingobacterium suaedae</name>
    <dbReference type="NCBI Taxonomy" id="1686402"/>
    <lineage>
        <taxon>Bacteria</taxon>
        <taxon>Pseudomonadati</taxon>
        <taxon>Bacteroidota</taxon>
        <taxon>Sphingobacteriia</taxon>
        <taxon>Sphingobacteriales</taxon>
        <taxon>Sphingobacteriaceae</taxon>
        <taxon>Sphingobacterium</taxon>
    </lineage>
</organism>
<evidence type="ECO:0000313" key="3">
    <source>
        <dbReference type="EMBL" id="MFD2548140.1"/>
    </source>
</evidence>
<reference evidence="4" key="1">
    <citation type="journal article" date="2019" name="Int. J. Syst. Evol. Microbiol.">
        <title>The Global Catalogue of Microorganisms (GCM) 10K type strain sequencing project: providing services to taxonomists for standard genome sequencing and annotation.</title>
        <authorList>
            <consortium name="The Broad Institute Genomics Platform"/>
            <consortium name="The Broad Institute Genome Sequencing Center for Infectious Disease"/>
            <person name="Wu L."/>
            <person name="Ma J."/>
        </authorList>
    </citation>
    <scope>NUCLEOTIDE SEQUENCE [LARGE SCALE GENOMIC DNA]</scope>
    <source>
        <strain evidence="4">KCTC 42662</strain>
    </source>
</reference>
<gene>
    <name evidence="3" type="ORF">ACFSR5_10840</name>
</gene>
<dbReference type="InterPro" id="IPR031712">
    <property type="entry name" value="DUF5077"/>
</dbReference>
<protein>
    <submittedName>
        <fullName evidence="3">DUF3472 domain-containing protein</fullName>
    </submittedName>
</protein>
<dbReference type="Pfam" id="PF11958">
    <property type="entry name" value="DUF3472"/>
    <property type="match status" value="1"/>
</dbReference>
<accession>A0ABW5KJN4</accession>
<keyword evidence="4" id="KW-1185">Reference proteome</keyword>